<keyword evidence="2" id="KW-0240">DNA-directed RNA polymerase</keyword>
<keyword evidence="3" id="KW-1185">Reference proteome</keyword>
<proteinExistence type="predicted"/>
<evidence type="ECO:0000313" key="3">
    <source>
        <dbReference type="Proteomes" id="UP001060771"/>
    </source>
</evidence>
<keyword evidence="2" id="KW-0804">Transcription</keyword>
<dbReference type="GO" id="GO:0000428">
    <property type="term" value="C:DNA-directed RNA polymerase complex"/>
    <property type="evidence" value="ECO:0007669"/>
    <property type="project" value="UniProtKB-KW"/>
</dbReference>
<dbReference type="SMART" id="SM00661">
    <property type="entry name" value="RPOL9"/>
    <property type="match status" value="1"/>
</dbReference>
<gene>
    <name evidence="2" type="ORF">Vsou_18740</name>
</gene>
<protein>
    <submittedName>
        <fullName evidence="2">DNA-directed RNA polymerase subunit M</fullName>
    </submittedName>
</protein>
<dbReference type="InterPro" id="IPR001529">
    <property type="entry name" value="Zn_ribbon_RPB9"/>
</dbReference>
<name>A0ABN6SSG9_9CREN</name>
<evidence type="ECO:0000259" key="1">
    <source>
        <dbReference type="SMART" id="SM00661"/>
    </source>
</evidence>
<dbReference type="InterPro" id="IPR024064">
    <property type="entry name" value="FdhE-like_sf"/>
</dbReference>
<dbReference type="SUPFAM" id="SSF144020">
    <property type="entry name" value="FdhE-like"/>
    <property type="match status" value="1"/>
</dbReference>
<organism evidence="2 3">
    <name type="scientific">Vulcanisaeta souniana JCM 11219</name>
    <dbReference type="NCBI Taxonomy" id="1293586"/>
    <lineage>
        <taxon>Archaea</taxon>
        <taxon>Thermoproteota</taxon>
        <taxon>Thermoprotei</taxon>
        <taxon>Thermoproteales</taxon>
        <taxon>Thermoproteaceae</taxon>
        <taxon>Vulcanisaeta</taxon>
    </lineage>
</organism>
<dbReference type="EMBL" id="AP026830">
    <property type="protein sequence ID" value="BDR92781.1"/>
    <property type="molecule type" value="Genomic_DNA"/>
</dbReference>
<feature type="domain" description="DNA-directed RNA polymerase II subunit RPB9-like zinc ribbon" evidence="1">
    <location>
        <begin position="2"/>
        <end position="55"/>
    </location>
</feature>
<accession>A0ABN6SSG9</accession>
<dbReference type="Proteomes" id="UP001060771">
    <property type="component" value="Chromosome"/>
</dbReference>
<evidence type="ECO:0000313" key="2">
    <source>
        <dbReference type="EMBL" id="BDR92781.1"/>
    </source>
</evidence>
<reference evidence="3" key="1">
    <citation type="submission" date="2022-09" db="EMBL/GenBank/DDBJ databases">
        <title>Complete genome sequence of Vulcanisaeta souniana.</title>
        <authorList>
            <person name="Kato S."/>
            <person name="Itoh T."/>
            <person name="Ohkuma M."/>
        </authorList>
    </citation>
    <scope>NUCLEOTIDE SEQUENCE [LARGE SCALE GENOMIC DNA]</scope>
    <source>
        <strain evidence="3">JCM 11219</strain>
    </source>
</reference>
<sequence length="92" mass="10738">MRFCPRCGGLMVPVKKDGKAYLRCQRCGYEEEMKGSDAKSYVDKKSVEKKGAVIVESYEEKKPDEEEKELKEDYVKQLLDNLYETESEQEED</sequence>
<dbReference type="Pfam" id="PF02150">
    <property type="entry name" value="Zn_ribbon_RPB9"/>
    <property type="match status" value="1"/>
</dbReference>